<name>A0AA39R5S6_9LECA</name>
<accession>A0AA39R5S6</accession>
<protein>
    <recommendedName>
        <fullName evidence="3">F-box domain-containing protein</fullName>
    </recommendedName>
</protein>
<evidence type="ECO:0008006" key="3">
    <source>
        <dbReference type="Google" id="ProtNLM"/>
    </source>
</evidence>
<dbReference type="InterPro" id="IPR032675">
    <property type="entry name" value="LRR_dom_sf"/>
</dbReference>
<sequence>MTSTKNTNTQMGPSIKDLPTDAIAGIFDQLSQHKDRLNFAKTCRFINQCRYTYHWRSMRMHFGPSRDDRDNRPHCLRSCSSLLQCIKVDQWHAPVECSKRDVSSQGGYVSIFKSHARVKCSKRDVSSLEGHVSPKYTCKSHTDMDCARCSACALERTFGHADELLAGHKDMLFKRCFELSFTGQFGEASDGRYPGGLTIADEYQLKKVLNTREWSAIEIGSFQFNMYWKFWDMMILSSMSSGHLLTLKIPFPRYRELEALVRALSAMTQLRSLVVTDIPDQRDFPRYAPMLGQGIRSRKVSLRELDLEMTNFNRPNPYAAEWERDEIFPRRNSLDWFFNDLFLDPDALDEWRNGKVPYKSPASQCAEYWLSPTCGQGLFKLEKLRLKNIHVPAYASQKIFDCAYLKELRLPHGRVDDAIWEDLKAAKLEVLEDIDYTELTYPLIGLLQSQSSLKSVTFARPQPFWNEKGMVDWEDGNGPRMTFGLVQYPAPLGPGTDWGRGGNWPADHTPWYPDIEALLLALGNNKGLENLLLPADMYDITPAAIRMAARNLKSLTHLTWGFDYDDQACRTAFLHSFLPRMPHLRRLTFQSLILPNDLPTFDAETLIKYVKPLGGQISPTLRYMRYLPHPNRFRGHDHLHSSRKVSPMTG</sequence>
<dbReference type="Gene3D" id="3.80.10.10">
    <property type="entry name" value="Ribonuclease Inhibitor"/>
    <property type="match status" value="1"/>
</dbReference>
<proteinExistence type="predicted"/>
<dbReference type="AlphaFoldDB" id="A0AA39R5S6"/>
<reference evidence="1" key="1">
    <citation type="submission" date="2023-03" db="EMBL/GenBank/DDBJ databases">
        <title>Complete genome of Cladonia borealis.</title>
        <authorList>
            <person name="Park H."/>
        </authorList>
    </citation>
    <scope>NUCLEOTIDE SEQUENCE</scope>
    <source>
        <strain evidence="1">ANT050790</strain>
    </source>
</reference>
<keyword evidence="2" id="KW-1185">Reference proteome</keyword>
<dbReference type="SUPFAM" id="SSF52047">
    <property type="entry name" value="RNI-like"/>
    <property type="match status" value="1"/>
</dbReference>
<dbReference type="Proteomes" id="UP001166286">
    <property type="component" value="Unassembled WGS sequence"/>
</dbReference>
<gene>
    <name evidence="1" type="ORF">JMJ35_001451</name>
</gene>
<comment type="caution">
    <text evidence="1">The sequence shown here is derived from an EMBL/GenBank/DDBJ whole genome shotgun (WGS) entry which is preliminary data.</text>
</comment>
<evidence type="ECO:0000313" key="1">
    <source>
        <dbReference type="EMBL" id="KAK0515417.1"/>
    </source>
</evidence>
<dbReference type="EMBL" id="JAFEKC020000003">
    <property type="protein sequence ID" value="KAK0515417.1"/>
    <property type="molecule type" value="Genomic_DNA"/>
</dbReference>
<evidence type="ECO:0000313" key="2">
    <source>
        <dbReference type="Proteomes" id="UP001166286"/>
    </source>
</evidence>
<organism evidence="1 2">
    <name type="scientific">Cladonia borealis</name>
    <dbReference type="NCBI Taxonomy" id="184061"/>
    <lineage>
        <taxon>Eukaryota</taxon>
        <taxon>Fungi</taxon>
        <taxon>Dikarya</taxon>
        <taxon>Ascomycota</taxon>
        <taxon>Pezizomycotina</taxon>
        <taxon>Lecanoromycetes</taxon>
        <taxon>OSLEUM clade</taxon>
        <taxon>Lecanoromycetidae</taxon>
        <taxon>Lecanorales</taxon>
        <taxon>Lecanorineae</taxon>
        <taxon>Cladoniaceae</taxon>
        <taxon>Cladonia</taxon>
    </lineage>
</organism>